<dbReference type="GO" id="GO:0043291">
    <property type="term" value="C:RAVE complex"/>
    <property type="evidence" value="ECO:0007669"/>
    <property type="project" value="TreeGrafter"/>
</dbReference>
<dbReference type="InterPro" id="IPR052208">
    <property type="entry name" value="DmX-like/RAVE_component"/>
</dbReference>
<dbReference type="PANTHER" id="PTHR13950">
    <property type="entry name" value="RABCONNECTIN-RELATED"/>
    <property type="match status" value="1"/>
</dbReference>
<sequence length="1320" mass="148004">MRAVLPGKPRAKLQAVCTGCWEGRRLIAYISGNAFVVLTGPDAILQTIYDDDDTELDAITIDEASGKIATCAGNTVRVYRPYGQDEGALKWALQHNFSIDQPGRDAAATLSWGVAEELLVGGTSLHLYSTSDSEIHDAPIRIYHQELANPVNFANFSYDSAFIASIGNYDRLVKIWRRLSFGSDDTRFDFCYLPHPAAVTSMHWRRPYHVDQTIDNVLYTICADNVLRIWAATDPHALQFLQLWAQIDLKESIQPRSLGTQALTNVRYAFIIDGRDFILATEHAVQAGAAANNKEDHALSHLIEVANRSPEICIVLDGLGNMSAWGLENVGCKARQLTNIFNITHVDGMELGLPQDLMEDSKYVQFYNYCNNDGGGLNLLVHHFDGRVEVFESNVADLFDPSPRSDRFATKSTWTGHASSIRKIIRNVSGRAVVSRTDGNEGILWKHMDHNYGASVFRQSIITESDHIHRICVMRKGNFVMYLHYDKVVLWDTRAKHAVCLATCKYSCQGKPLCILMLPEIKKGGPVAHVATITSTMQGVVWEVNLPLGRGSLTEQNGFPEASIREFCKFDLGGSDDVSYVLPVDPAGSPPVMSGFLDTFARDIAISYTHSGMLRSWTARIDFDNQKVDWLETCSVETGIREPTLASGSSIRKAALVNSTRSELTIWDVRGAQLEFSQDYESQDTIRDLDWTSTPDDQSILAVGFQYRVLLLAQMRYDYLNKGPAWAAIREINIRDLTPHPIGDSAWLGGGNLIIGAGNQLFVYDKAVDNTSPVVASLGVSPRKAPWDLFEVVSRLNGPLPVYHPQFLGQCTLAGKSALVQKVLVELYKTLKYYVEGDTIESHLGMDLEDFYVPGTSSAAAVKTSRSEFSNFTDEGDAVETVTEDVALSINEKLTQVALPQLSRQEQIHLADIVECVSIVEKQRRSMDDNAARFMLFFRQHALRRGRANEVNISWREINWAYHSNSQDILVDMVSHQFHGKMQWEHARESGMFMWMTDATALKAQFENIARNEYTKSDMKNPIDCSLYYLALKKKAVLQGLWRMAGWNREQAATVRLLSNNFQDKKWKTAALKNAYALLGKHRHEYAAAFFLLGDCLKDAVNVILNQLKDLQLAIAVTRVYEGEHGPVLRELLQAKVLPLAAQEGNRWLASWAFWMLHRRDMSVRALVSPVYTLLETPQSPSNLQSKFFLTDDPALVILYSQLRQKTLQTLRGASKITPKVEWSFVIHNARLYDRMGCDLLALDLVRNWEFLLPTPTAAHSFQNPDPRAMLRRRSSLVVADLPVQVSSMGLPVEMRSGHKPPPSVFEEPESSSLLDSFGF</sequence>
<evidence type="ECO:0000259" key="2">
    <source>
        <dbReference type="Pfam" id="PF12234"/>
    </source>
</evidence>
<protein>
    <submittedName>
        <fullName evidence="3">WD repeat protein-like protein</fullName>
    </submittedName>
</protein>
<reference evidence="3" key="1">
    <citation type="journal article" date="2021" name="IMA Fungus">
        <title>Genomic characterization of three marine fungi, including Emericellopsis atlantica sp. nov. with signatures of a generalist lifestyle and marine biomass degradation.</title>
        <authorList>
            <person name="Hagestad O.C."/>
            <person name="Hou L."/>
            <person name="Andersen J.H."/>
            <person name="Hansen E.H."/>
            <person name="Altermark B."/>
            <person name="Li C."/>
            <person name="Kuhnert E."/>
            <person name="Cox R.J."/>
            <person name="Crous P.W."/>
            <person name="Spatafora J.W."/>
            <person name="Lail K."/>
            <person name="Amirebrahimi M."/>
            <person name="Lipzen A."/>
            <person name="Pangilinan J."/>
            <person name="Andreopoulos W."/>
            <person name="Hayes R.D."/>
            <person name="Ng V."/>
            <person name="Grigoriev I.V."/>
            <person name="Jackson S.A."/>
            <person name="Sutton T.D.S."/>
            <person name="Dobson A.D.W."/>
            <person name="Rama T."/>
        </authorList>
    </citation>
    <scope>NUCLEOTIDE SEQUENCE</scope>
    <source>
        <strain evidence="3">TRa018bII</strain>
    </source>
</reference>
<accession>A0A9P7YFN9</accession>
<dbReference type="PANTHER" id="PTHR13950:SF9">
    <property type="entry name" value="RABCONNECTIN-3A"/>
    <property type="match status" value="1"/>
</dbReference>
<dbReference type="SUPFAM" id="SSF50978">
    <property type="entry name" value="WD40 repeat-like"/>
    <property type="match status" value="1"/>
</dbReference>
<evidence type="ECO:0000313" key="3">
    <source>
        <dbReference type="EMBL" id="KAG9233033.1"/>
    </source>
</evidence>
<comment type="caution">
    <text evidence="3">The sequence shown here is derived from an EMBL/GenBank/DDBJ whole genome shotgun (WGS) entry which is preliminary data.</text>
</comment>
<keyword evidence="4" id="KW-1185">Reference proteome</keyword>
<name>A0A9P7YFN9_9HELO</name>
<dbReference type="GO" id="GO:0007035">
    <property type="term" value="P:vacuolar acidification"/>
    <property type="evidence" value="ECO:0007669"/>
    <property type="project" value="TreeGrafter"/>
</dbReference>
<dbReference type="Proteomes" id="UP000824998">
    <property type="component" value="Unassembled WGS sequence"/>
</dbReference>
<dbReference type="InterPro" id="IPR036322">
    <property type="entry name" value="WD40_repeat_dom_sf"/>
</dbReference>
<dbReference type="InterPro" id="IPR015943">
    <property type="entry name" value="WD40/YVTN_repeat-like_dom_sf"/>
</dbReference>
<evidence type="ECO:0000313" key="4">
    <source>
        <dbReference type="Proteomes" id="UP000824998"/>
    </source>
</evidence>
<dbReference type="EMBL" id="MU251519">
    <property type="protein sequence ID" value="KAG9233033.1"/>
    <property type="molecule type" value="Genomic_DNA"/>
</dbReference>
<dbReference type="InterPro" id="IPR022033">
    <property type="entry name" value="Rav1p_C"/>
</dbReference>
<dbReference type="Pfam" id="PF12234">
    <property type="entry name" value="Rav1p_C"/>
    <property type="match status" value="1"/>
</dbReference>
<evidence type="ECO:0000256" key="1">
    <source>
        <dbReference type="SAM" id="MobiDB-lite"/>
    </source>
</evidence>
<proteinExistence type="predicted"/>
<feature type="domain" description="RAVE complex protein Rav1 C-terminal" evidence="2">
    <location>
        <begin position="612"/>
        <end position="1245"/>
    </location>
</feature>
<feature type="region of interest" description="Disordered" evidence="1">
    <location>
        <begin position="1293"/>
        <end position="1320"/>
    </location>
</feature>
<dbReference type="OrthoDB" id="342131at2759"/>
<dbReference type="Gene3D" id="2.130.10.10">
    <property type="entry name" value="YVTN repeat-like/Quinoprotein amine dehydrogenase"/>
    <property type="match status" value="1"/>
</dbReference>
<gene>
    <name evidence="3" type="ORF">BJ875DRAFT_379414</name>
</gene>
<organism evidence="3 4">
    <name type="scientific">Amylocarpus encephaloides</name>
    <dbReference type="NCBI Taxonomy" id="45428"/>
    <lineage>
        <taxon>Eukaryota</taxon>
        <taxon>Fungi</taxon>
        <taxon>Dikarya</taxon>
        <taxon>Ascomycota</taxon>
        <taxon>Pezizomycotina</taxon>
        <taxon>Leotiomycetes</taxon>
        <taxon>Helotiales</taxon>
        <taxon>Helotiales incertae sedis</taxon>
        <taxon>Amylocarpus</taxon>
    </lineage>
</organism>